<dbReference type="PANTHER" id="PTHR46648">
    <property type="entry name" value="HIT FAMILY PROTEIN 1"/>
    <property type="match status" value="1"/>
</dbReference>
<dbReference type="GO" id="GO:0009117">
    <property type="term" value="P:nucleotide metabolic process"/>
    <property type="evidence" value="ECO:0007669"/>
    <property type="project" value="TreeGrafter"/>
</dbReference>
<evidence type="ECO:0000259" key="1">
    <source>
        <dbReference type="PROSITE" id="PS51084"/>
    </source>
</evidence>
<dbReference type="PROSITE" id="PS00892">
    <property type="entry name" value="HIT_1"/>
    <property type="match status" value="1"/>
</dbReference>
<sequence length="137" mass="14794">MAQDPDCIFCKIVAGELPSLVVAEDDRTIAFLDVNPATPGHTVVIPKDHHRDLLTIDDDVLAATTATARRVAALLSDRLDAVGVNLLNNCGAQAWQTVFHFHLHVVPRYASDPLTLPWVPAPGDRDEITATHATLTA</sequence>
<dbReference type="InterPro" id="IPR036265">
    <property type="entry name" value="HIT-like_sf"/>
</dbReference>
<dbReference type="CDD" id="cd01277">
    <property type="entry name" value="HINT_subgroup"/>
    <property type="match status" value="1"/>
</dbReference>
<accession>A0A6J7J3N0</accession>
<dbReference type="SUPFAM" id="SSF54197">
    <property type="entry name" value="HIT-like"/>
    <property type="match status" value="1"/>
</dbReference>
<name>A0A6J7J3N0_9ZZZZ</name>
<dbReference type="PROSITE" id="PS51084">
    <property type="entry name" value="HIT_2"/>
    <property type="match status" value="1"/>
</dbReference>
<feature type="domain" description="HIT" evidence="1">
    <location>
        <begin position="8"/>
        <end position="115"/>
    </location>
</feature>
<gene>
    <name evidence="2" type="ORF">UFOPK3564_02739</name>
</gene>
<dbReference type="Gene3D" id="3.30.428.10">
    <property type="entry name" value="HIT-like"/>
    <property type="match status" value="1"/>
</dbReference>
<dbReference type="InterPro" id="IPR001310">
    <property type="entry name" value="Histidine_triad_HIT"/>
</dbReference>
<dbReference type="InterPro" id="IPR039384">
    <property type="entry name" value="HINT"/>
</dbReference>
<organism evidence="2">
    <name type="scientific">freshwater metagenome</name>
    <dbReference type="NCBI Taxonomy" id="449393"/>
    <lineage>
        <taxon>unclassified sequences</taxon>
        <taxon>metagenomes</taxon>
        <taxon>ecological metagenomes</taxon>
    </lineage>
</organism>
<evidence type="ECO:0000313" key="2">
    <source>
        <dbReference type="EMBL" id="CAB4937550.1"/>
    </source>
</evidence>
<dbReference type="AlphaFoldDB" id="A0A6J7J3N0"/>
<protein>
    <submittedName>
        <fullName evidence="2">Unannotated protein</fullName>
    </submittedName>
</protein>
<dbReference type="InterPro" id="IPR011146">
    <property type="entry name" value="HIT-like"/>
</dbReference>
<dbReference type="Pfam" id="PF01230">
    <property type="entry name" value="HIT"/>
    <property type="match status" value="1"/>
</dbReference>
<dbReference type="InterPro" id="IPR019808">
    <property type="entry name" value="Histidine_triad_CS"/>
</dbReference>
<proteinExistence type="predicted"/>
<dbReference type="PRINTS" id="PR00332">
    <property type="entry name" value="HISTRIAD"/>
</dbReference>
<dbReference type="EMBL" id="CAFBMK010000213">
    <property type="protein sequence ID" value="CAB4937550.1"/>
    <property type="molecule type" value="Genomic_DNA"/>
</dbReference>
<dbReference type="GO" id="GO:0003824">
    <property type="term" value="F:catalytic activity"/>
    <property type="evidence" value="ECO:0007669"/>
    <property type="project" value="InterPro"/>
</dbReference>
<reference evidence="2" key="1">
    <citation type="submission" date="2020-05" db="EMBL/GenBank/DDBJ databases">
        <authorList>
            <person name="Chiriac C."/>
            <person name="Salcher M."/>
            <person name="Ghai R."/>
            <person name="Kavagutti S V."/>
        </authorList>
    </citation>
    <scope>NUCLEOTIDE SEQUENCE</scope>
</reference>
<dbReference type="PANTHER" id="PTHR46648:SF1">
    <property type="entry name" value="ADENOSINE 5'-MONOPHOSPHORAMIDASE HNT1"/>
    <property type="match status" value="1"/>
</dbReference>